<dbReference type="PANTHER" id="PTHR11895:SF151">
    <property type="entry name" value="GLUTAMYL-TRNA(GLN) AMIDOTRANSFERASE SUBUNIT A"/>
    <property type="match status" value="1"/>
</dbReference>
<sequence length="484" mass="52542">MMDSLRSTIQALRQRQISSVELTNYYLQRIDRYQHLNAFISLDPDYALQQARLADEALKNNTARPLTGIPVAHKDIFCTHRLPTTCGSKMLENFNSPYQATIVNKLADQGAITLGKTNMDEFAMGSANENSYFGAVKNPWHINYVPGGSSGGSAAAVAAGLAAFATGSDTGGSIRQPAAFCGISGIKPTYGLLSRFGMVAYASSLDQAGPIARSADDLAIILQAMAGFDSKDSTSVNKPVPDYSQALQQPVKGMRIGLPSCFFQQGVDSVIQERIREAVTVFEQAGAEIIELDLSLQPLWVPCYYVIACAEASSNLSRYDGLRFGYRSQNSGSIRELITASRSEAFGEEVKRRILTGTYVLSSGYFDAYYLKALKVRRLIQAELLANLAKVDVILGPTTPDCAFELGNKPSDPVQNYLADVFTVAANLAGLPALSIPVGFKGRLPVGMQLMGNHFSEAALLNLAHYYQQMTDWHLAKPVEDKAL</sequence>
<name>A0ABV8CC97_9GAMM</name>
<accession>A0ABV8CC97</accession>
<comment type="caution">
    <text evidence="12">The sequence shown here is derived from an EMBL/GenBank/DDBJ whole genome shotgun (WGS) entry which is preliminary data.</text>
</comment>
<dbReference type="InterPro" id="IPR004412">
    <property type="entry name" value="GatA"/>
</dbReference>
<dbReference type="InterPro" id="IPR036928">
    <property type="entry name" value="AS_sf"/>
</dbReference>
<gene>
    <name evidence="10 12" type="primary">gatA</name>
    <name evidence="12" type="ORF">ACFORL_01720</name>
</gene>
<dbReference type="EMBL" id="JBHSAB010000001">
    <property type="protein sequence ID" value="MFC3907799.1"/>
    <property type="molecule type" value="Genomic_DNA"/>
</dbReference>
<keyword evidence="6 10" id="KW-0547">Nucleotide-binding</keyword>
<reference evidence="13" key="1">
    <citation type="journal article" date="2019" name="Int. J. Syst. Evol. Microbiol.">
        <title>The Global Catalogue of Microorganisms (GCM) 10K type strain sequencing project: providing services to taxonomists for standard genome sequencing and annotation.</title>
        <authorList>
            <consortium name="The Broad Institute Genomics Platform"/>
            <consortium name="The Broad Institute Genome Sequencing Center for Infectious Disease"/>
            <person name="Wu L."/>
            <person name="Ma J."/>
        </authorList>
    </citation>
    <scope>NUCLEOTIDE SEQUENCE [LARGE SCALE GENOMIC DNA]</scope>
    <source>
        <strain evidence="13">CCUG 59858</strain>
    </source>
</reference>
<keyword evidence="7 10" id="KW-0067">ATP-binding</keyword>
<protein>
    <recommendedName>
        <fullName evidence="4 10">Glutamyl-tRNA(Gln) amidotransferase subunit A</fullName>
        <shortName evidence="10">Glu-ADT subunit A</shortName>
        <ecNumber evidence="3 10">6.3.5.7</ecNumber>
    </recommendedName>
</protein>
<dbReference type="InterPro" id="IPR023631">
    <property type="entry name" value="Amidase_dom"/>
</dbReference>
<feature type="active site" description="Acyl-ester intermediate" evidence="10">
    <location>
        <position position="173"/>
    </location>
</feature>
<comment type="function">
    <text evidence="10">Allows the formation of correctly charged Gln-tRNA(Gln) through the transamidation of misacylated Glu-tRNA(Gln) in organisms which lack glutaminyl-tRNA synthetase. The reaction takes place in the presence of glutamine and ATP through an activated gamma-phospho-Glu-tRNA(Gln).</text>
</comment>
<evidence type="ECO:0000256" key="8">
    <source>
        <dbReference type="ARBA" id="ARBA00022917"/>
    </source>
</evidence>
<proteinExistence type="inferred from homology"/>
<feature type="active site" description="Charge relay system" evidence="10">
    <location>
        <position position="149"/>
    </location>
</feature>
<dbReference type="Gene3D" id="3.90.1300.10">
    <property type="entry name" value="Amidase signature (AS) domain"/>
    <property type="match status" value="1"/>
</dbReference>
<evidence type="ECO:0000256" key="2">
    <source>
        <dbReference type="ARBA" id="ARBA00011123"/>
    </source>
</evidence>
<dbReference type="HAMAP" id="MF_00120">
    <property type="entry name" value="GatA"/>
    <property type="match status" value="1"/>
</dbReference>
<evidence type="ECO:0000256" key="1">
    <source>
        <dbReference type="ARBA" id="ARBA00008069"/>
    </source>
</evidence>
<keyword evidence="13" id="KW-1185">Reference proteome</keyword>
<evidence type="ECO:0000256" key="7">
    <source>
        <dbReference type="ARBA" id="ARBA00022840"/>
    </source>
</evidence>
<comment type="subunit">
    <text evidence="2 10">Heterotrimer of A, B and C subunits.</text>
</comment>
<evidence type="ECO:0000256" key="3">
    <source>
        <dbReference type="ARBA" id="ARBA00012739"/>
    </source>
</evidence>
<dbReference type="RefSeq" id="WP_382340488.1">
    <property type="nucleotide sequence ID" value="NZ_JBHSAB010000001.1"/>
</dbReference>
<keyword evidence="8 10" id="KW-0648">Protein biosynthesis</keyword>
<dbReference type="Pfam" id="PF01425">
    <property type="entry name" value="Amidase"/>
    <property type="match status" value="1"/>
</dbReference>
<comment type="catalytic activity">
    <reaction evidence="9 10">
        <text>L-glutamyl-tRNA(Gln) + L-glutamine + ATP + H2O = L-glutaminyl-tRNA(Gln) + L-glutamate + ADP + phosphate + H(+)</text>
        <dbReference type="Rhea" id="RHEA:17521"/>
        <dbReference type="Rhea" id="RHEA-COMP:9681"/>
        <dbReference type="Rhea" id="RHEA-COMP:9684"/>
        <dbReference type="ChEBI" id="CHEBI:15377"/>
        <dbReference type="ChEBI" id="CHEBI:15378"/>
        <dbReference type="ChEBI" id="CHEBI:29985"/>
        <dbReference type="ChEBI" id="CHEBI:30616"/>
        <dbReference type="ChEBI" id="CHEBI:43474"/>
        <dbReference type="ChEBI" id="CHEBI:58359"/>
        <dbReference type="ChEBI" id="CHEBI:78520"/>
        <dbReference type="ChEBI" id="CHEBI:78521"/>
        <dbReference type="ChEBI" id="CHEBI:456216"/>
        <dbReference type="EC" id="6.3.5.7"/>
    </reaction>
</comment>
<evidence type="ECO:0000256" key="10">
    <source>
        <dbReference type="HAMAP-Rule" id="MF_00120"/>
    </source>
</evidence>
<dbReference type="NCBIfam" id="TIGR00132">
    <property type="entry name" value="gatA"/>
    <property type="match status" value="1"/>
</dbReference>
<dbReference type="PANTHER" id="PTHR11895">
    <property type="entry name" value="TRANSAMIDASE"/>
    <property type="match status" value="1"/>
</dbReference>
<evidence type="ECO:0000313" key="13">
    <source>
        <dbReference type="Proteomes" id="UP001595758"/>
    </source>
</evidence>
<comment type="similarity">
    <text evidence="1 10">Belongs to the amidase family. GatA subfamily.</text>
</comment>
<feature type="domain" description="Amidase" evidence="11">
    <location>
        <begin position="21"/>
        <end position="461"/>
    </location>
</feature>
<dbReference type="InterPro" id="IPR020556">
    <property type="entry name" value="Amidase_CS"/>
</dbReference>
<evidence type="ECO:0000256" key="6">
    <source>
        <dbReference type="ARBA" id="ARBA00022741"/>
    </source>
</evidence>
<evidence type="ECO:0000259" key="11">
    <source>
        <dbReference type="Pfam" id="PF01425"/>
    </source>
</evidence>
<dbReference type="InterPro" id="IPR000120">
    <property type="entry name" value="Amidase"/>
</dbReference>
<feature type="active site" description="Charge relay system" evidence="10">
    <location>
        <position position="74"/>
    </location>
</feature>
<dbReference type="Proteomes" id="UP001595758">
    <property type="component" value="Unassembled WGS sequence"/>
</dbReference>
<evidence type="ECO:0000256" key="9">
    <source>
        <dbReference type="ARBA" id="ARBA00047407"/>
    </source>
</evidence>
<evidence type="ECO:0000313" key="12">
    <source>
        <dbReference type="EMBL" id="MFC3907799.1"/>
    </source>
</evidence>
<dbReference type="PROSITE" id="PS00571">
    <property type="entry name" value="AMIDASES"/>
    <property type="match status" value="1"/>
</dbReference>
<dbReference type="SUPFAM" id="SSF75304">
    <property type="entry name" value="Amidase signature (AS) enzymes"/>
    <property type="match status" value="1"/>
</dbReference>
<organism evidence="12 13">
    <name type="scientific">Legionella dresdenensis</name>
    <dbReference type="NCBI Taxonomy" id="450200"/>
    <lineage>
        <taxon>Bacteria</taxon>
        <taxon>Pseudomonadati</taxon>
        <taxon>Pseudomonadota</taxon>
        <taxon>Gammaproteobacteria</taxon>
        <taxon>Legionellales</taxon>
        <taxon>Legionellaceae</taxon>
        <taxon>Legionella</taxon>
    </lineage>
</organism>
<keyword evidence="5 10" id="KW-0436">Ligase</keyword>
<dbReference type="EC" id="6.3.5.7" evidence="3 10"/>
<evidence type="ECO:0000256" key="4">
    <source>
        <dbReference type="ARBA" id="ARBA00014428"/>
    </source>
</evidence>
<evidence type="ECO:0000256" key="5">
    <source>
        <dbReference type="ARBA" id="ARBA00022598"/>
    </source>
</evidence>